<reference evidence="3 4" key="2">
    <citation type="submission" date="2018-11" db="EMBL/GenBank/DDBJ databases">
        <authorList>
            <consortium name="Pathogen Informatics"/>
        </authorList>
    </citation>
    <scope>NUCLEOTIDE SEQUENCE [LARGE SCALE GENOMIC DNA]</scope>
</reference>
<dbReference type="Proteomes" id="UP000267096">
    <property type="component" value="Unassembled WGS sequence"/>
</dbReference>
<reference evidence="5" key="1">
    <citation type="submission" date="2017-02" db="UniProtKB">
        <authorList>
            <consortium name="WormBaseParasite"/>
        </authorList>
    </citation>
    <scope>IDENTIFICATION</scope>
</reference>
<gene>
    <name evidence="3" type="ORF">ASIM_LOCUS13898</name>
</gene>
<dbReference type="WBParaSite" id="ASIM_0001448801-mRNA-1">
    <property type="protein sequence ID" value="ASIM_0001448801-mRNA-1"/>
    <property type="gene ID" value="ASIM_0001448801"/>
</dbReference>
<evidence type="ECO:0000313" key="3">
    <source>
        <dbReference type="EMBL" id="VDK50871.1"/>
    </source>
</evidence>
<keyword evidence="2" id="KW-1133">Transmembrane helix</keyword>
<evidence type="ECO:0000313" key="4">
    <source>
        <dbReference type="Proteomes" id="UP000267096"/>
    </source>
</evidence>
<evidence type="ECO:0000256" key="1">
    <source>
        <dbReference type="SAM" id="MobiDB-lite"/>
    </source>
</evidence>
<keyword evidence="2" id="KW-0472">Membrane</keyword>
<name>A0A0M3K0W8_ANISI</name>
<organism evidence="5">
    <name type="scientific">Anisakis simplex</name>
    <name type="common">Herring worm</name>
    <dbReference type="NCBI Taxonomy" id="6269"/>
    <lineage>
        <taxon>Eukaryota</taxon>
        <taxon>Metazoa</taxon>
        <taxon>Ecdysozoa</taxon>
        <taxon>Nematoda</taxon>
        <taxon>Chromadorea</taxon>
        <taxon>Rhabditida</taxon>
        <taxon>Spirurina</taxon>
        <taxon>Ascaridomorpha</taxon>
        <taxon>Ascaridoidea</taxon>
        <taxon>Anisakidae</taxon>
        <taxon>Anisakis</taxon>
        <taxon>Anisakis simplex complex</taxon>
    </lineage>
</organism>
<dbReference type="EMBL" id="UYRR01031538">
    <property type="protein sequence ID" value="VDK50871.1"/>
    <property type="molecule type" value="Genomic_DNA"/>
</dbReference>
<evidence type="ECO:0000313" key="5">
    <source>
        <dbReference type="WBParaSite" id="ASIM_0001448801-mRNA-1"/>
    </source>
</evidence>
<sequence length="102" mass="10922">MSSSRFEDLNCSSSLTLPIILGPLLSLLLDLDLGIGYCLARMWADVIGKLSVGKKLNKQLDQSDKSAMGSEILGPEIQAQSATSQMNEPSKAIPDLNATPQM</sequence>
<protein>
    <submittedName>
        <fullName evidence="5">Pentatricopeptide repeat-containing protein</fullName>
    </submittedName>
</protein>
<dbReference type="AlphaFoldDB" id="A0A0M3K0W8"/>
<feature type="compositionally biased region" description="Polar residues" evidence="1">
    <location>
        <begin position="78"/>
        <end position="88"/>
    </location>
</feature>
<keyword evidence="4" id="KW-1185">Reference proteome</keyword>
<accession>A0A0M3K0W8</accession>
<feature type="transmembrane region" description="Helical" evidence="2">
    <location>
        <begin position="20"/>
        <end position="40"/>
    </location>
</feature>
<feature type="region of interest" description="Disordered" evidence="1">
    <location>
        <begin position="65"/>
        <end position="102"/>
    </location>
</feature>
<evidence type="ECO:0000256" key="2">
    <source>
        <dbReference type="SAM" id="Phobius"/>
    </source>
</evidence>
<keyword evidence="2" id="KW-0812">Transmembrane</keyword>
<proteinExistence type="predicted"/>